<proteinExistence type="predicted"/>
<reference evidence="2 3" key="1">
    <citation type="submission" date="2018-06" db="EMBL/GenBank/DDBJ databases">
        <title>Genomic Encyclopedia of Archaeal and Bacterial Type Strains, Phase II (KMG-II): from individual species to whole genera.</title>
        <authorList>
            <person name="Goeker M."/>
        </authorList>
    </citation>
    <scope>NUCLEOTIDE SEQUENCE [LARGE SCALE GENOMIC DNA]</scope>
    <source>
        <strain evidence="2 3">DSM 29821</strain>
    </source>
</reference>
<feature type="transmembrane region" description="Helical" evidence="1">
    <location>
        <begin position="162"/>
        <end position="178"/>
    </location>
</feature>
<gene>
    <name evidence="2" type="ORF">CLV59_102280</name>
</gene>
<dbReference type="EMBL" id="QLMA01000002">
    <property type="protein sequence ID" value="RAJ85575.1"/>
    <property type="molecule type" value="Genomic_DNA"/>
</dbReference>
<feature type="transmembrane region" description="Helical" evidence="1">
    <location>
        <begin position="137"/>
        <end position="156"/>
    </location>
</feature>
<evidence type="ECO:0000313" key="3">
    <source>
        <dbReference type="Proteomes" id="UP000249819"/>
    </source>
</evidence>
<dbReference type="AlphaFoldDB" id="A0A327W590"/>
<feature type="transmembrane region" description="Helical" evidence="1">
    <location>
        <begin position="210"/>
        <end position="231"/>
    </location>
</feature>
<evidence type="ECO:0000313" key="2">
    <source>
        <dbReference type="EMBL" id="RAJ85575.1"/>
    </source>
</evidence>
<comment type="caution">
    <text evidence="2">The sequence shown here is derived from an EMBL/GenBank/DDBJ whole genome shotgun (WGS) entry which is preliminary data.</text>
</comment>
<dbReference type="OrthoDB" id="9786064at2"/>
<sequence>MMQQDALPYYKSNHEPMPEFSKGARAFAQVVSYLTHPLFIPTLVTFLVLQSLPEYFTAFKAASKRFAFDMLYFRVVLISLFFPLLTVLLAKALGFISSIYLNTQRDRIIPYVAIIIYYFWAFYAFMEEGAAPKFYTAFFLGIFLAISISFVTNSFWKTSMHATGWGGVIGFLVSLMWGMHMNVSIPLVITFFIAGLVGTCRMMLKAHTPAEIYLGFGIGILTQLASCWMLVK</sequence>
<organism evidence="2 3">
    <name type="scientific">Chitinophaga dinghuensis</name>
    <dbReference type="NCBI Taxonomy" id="1539050"/>
    <lineage>
        <taxon>Bacteria</taxon>
        <taxon>Pseudomonadati</taxon>
        <taxon>Bacteroidota</taxon>
        <taxon>Chitinophagia</taxon>
        <taxon>Chitinophagales</taxon>
        <taxon>Chitinophagaceae</taxon>
        <taxon>Chitinophaga</taxon>
    </lineage>
</organism>
<keyword evidence="1" id="KW-0812">Transmembrane</keyword>
<accession>A0A327W590</accession>
<protein>
    <recommendedName>
        <fullName evidence="4">PAP2 superfamily protein</fullName>
    </recommendedName>
</protein>
<dbReference type="Proteomes" id="UP000249819">
    <property type="component" value="Unassembled WGS sequence"/>
</dbReference>
<keyword evidence="1" id="KW-0472">Membrane</keyword>
<keyword evidence="1" id="KW-1133">Transmembrane helix</keyword>
<feature type="transmembrane region" description="Helical" evidence="1">
    <location>
        <begin position="108"/>
        <end position="125"/>
    </location>
</feature>
<keyword evidence="3" id="KW-1185">Reference proteome</keyword>
<dbReference type="RefSeq" id="WP_111591227.1">
    <property type="nucleotide sequence ID" value="NZ_QLMA01000002.1"/>
</dbReference>
<name>A0A327W590_9BACT</name>
<evidence type="ECO:0008006" key="4">
    <source>
        <dbReference type="Google" id="ProtNLM"/>
    </source>
</evidence>
<feature type="transmembrane region" description="Helical" evidence="1">
    <location>
        <begin position="26"/>
        <end position="50"/>
    </location>
</feature>
<feature type="transmembrane region" description="Helical" evidence="1">
    <location>
        <begin position="71"/>
        <end position="96"/>
    </location>
</feature>
<evidence type="ECO:0000256" key="1">
    <source>
        <dbReference type="SAM" id="Phobius"/>
    </source>
</evidence>